<comment type="cofactor">
    <cofactor evidence="1">
        <name>Mg(2+)</name>
        <dbReference type="ChEBI" id="CHEBI:18420"/>
    </cofactor>
</comment>
<sequence length="156" mass="17371">MTTPEITKPRLAVRAIMLHQNRLLLVNAWPDGVSDLWCAPGGGVERGQSLPDNLHREVHEECGLQIAIGAPCLINEFHDPQSRFHQVDIYFRAVIIGGSIDPAWIDPAGVVTTRRFVSETELRGLRYKPDSLPEVAWGAPAWDGRALYDALEPIVR</sequence>
<dbReference type="RefSeq" id="WP_170207118.1">
    <property type="nucleotide sequence ID" value="NZ_VFPT01000001.1"/>
</dbReference>
<name>A0A543KF47_9RHOB</name>
<dbReference type="InterPro" id="IPR000086">
    <property type="entry name" value="NUDIX_hydrolase_dom"/>
</dbReference>
<evidence type="ECO:0000313" key="4">
    <source>
        <dbReference type="EMBL" id="TQM93693.1"/>
    </source>
</evidence>
<dbReference type="AlphaFoldDB" id="A0A543KF47"/>
<keyword evidence="5" id="KW-1185">Reference proteome</keyword>
<gene>
    <name evidence="4" type="ORF">BD293_2339</name>
</gene>
<keyword evidence="2" id="KW-0378">Hydrolase</keyword>
<dbReference type="EMBL" id="VFPT01000001">
    <property type="protein sequence ID" value="TQM93693.1"/>
    <property type="molecule type" value="Genomic_DNA"/>
</dbReference>
<dbReference type="SUPFAM" id="SSF55811">
    <property type="entry name" value="Nudix"/>
    <property type="match status" value="1"/>
</dbReference>
<evidence type="ECO:0000259" key="3">
    <source>
        <dbReference type="PROSITE" id="PS51462"/>
    </source>
</evidence>
<protein>
    <submittedName>
        <fullName evidence="4">NUDIX domain-containing protein</fullName>
    </submittedName>
</protein>
<dbReference type="GO" id="GO:0016787">
    <property type="term" value="F:hydrolase activity"/>
    <property type="evidence" value="ECO:0007669"/>
    <property type="project" value="UniProtKB-KW"/>
</dbReference>
<dbReference type="Gene3D" id="3.90.79.10">
    <property type="entry name" value="Nucleoside Triphosphate Pyrophosphohydrolase"/>
    <property type="match status" value="1"/>
</dbReference>
<organism evidence="4 5">
    <name type="scientific">Roseinatronobacter monicus</name>
    <dbReference type="NCBI Taxonomy" id="393481"/>
    <lineage>
        <taxon>Bacteria</taxon>
        <taxon>Pseudomonadati</taxon>
        <taxon>Pseudomonadota</taxon>
        <taxon>Alphaproteobacteria</taxon>
        <taxon>Rhodobacterales</taxon>
        <taxon>Paracoccaceae</taxon>
        <taxon>Roseinatronobacter</taxon>
    </lineage>
</organism>
<evidence type="ECO:0000313" key="5">
    <source>
        <dbReference type="Proteomes" id="UP000320582"/>
    </source>
</evidence>
<dbReference type="Proteomes" id="UP000320582">
    <property type="component" value="Unassembled WGS sequence"/>
</dbReference>
<evidence type="ECO:0000256" key="1">
    <source>
        <dbReference type="ARBA" id="ARBA00001946"/>
    </source>
</evidence>
<dbReference type="InterPro" id="IPR015797">
    <property type="entry name" value="NUDIX_hydrolase-like_dom_sf"/>
</dbReference>
<feature type="domain" description="Nudix hydrolase" evidence="3">
    <location>
        <begin position="8"/>
        <end position="140"/>
    </location>
</feature>
<reference evidence="4 5" key="1">
    <citation type="submission" date="2019-06" db="EMBL/GenBank/DDBJ databases">
        <title>Genomic Encyclopedia of Archaeal and Bacterial Type Strains, Phase II (KMG-II): from individual species to whole genera.</title>
        <authorList>
            <person name="Goeker M."/>
        </authorList>
    </citation>
    <scope>NUCLEOTIDE SEQUENCE [LARGE SCALE GENOMIC DNA]</scope>
    <source>
        <strain evidence="4 5">DSM 18423</strain>
    </source>
</reference>
<comment type="caution">
    <text evidence="4">The sequence shown here is derived from an EMBL/GenBank/DDBJ whole genome shotgun (WGS) entry which is preliminary data.</text>
</comment>
<dbReference type="PANTHER" id="PTHR43046:SF14">
    <property type="entry name" value="MUTT_NUDIX FAMILY PROTEIN"/>
    <property type="match status" value="1"/>
</dbReference>
<dbReference type="PANTHER" id="PTHR43046">
    <property type="entry name" value="GDP-MANNOSE MANNOSYL HYDROLASE"/>
    <property type="match status" value="1"/>
</dbReference>
<evidence type="ECO:0000256" key="2">
    <source>
        <dbReference type="ARBA" id="ARBA00022801"/>
    </source>
</evidence>
<proteinExistence type="predicted"/>
<dbReference type="PROSITE" id="PS51462">
    <property type="entry name" value="NUDIX"/>
    <property type="match status" value="1"/>
</dbReference>
<accession>A0A543KF47</accession>
<dbReference type="Pfam" id="PF00293">
    <property type="entry name" value="NUDIX"/>
    <property type="match status" value="1"/>
</dbReference>